<evidence type="ECO:0000313" key="1">
    <source>
        <dbReference type="EMBL" id="VYT80999.1"/>
    </source>
</evidence>
<dbReference type="AlphaFoldDB" id="A0A6N2ZND5"/>
<reference evidence="1" key="1">
    <citation type="submission" date="2019-11" db="EMBL/GenBank/DDBJ databases">
        <authorList>
            <person name="Feng L."/>
        </authorList>
    </citation>
    <scope>NUCLEOTIDE SEQUENCE</scope>
    <source>
        <strain evidence="1">EMassiliensisLFYP7</strain>
    </source>
</reference>
<dbReference type="GO" id="GO:0006355">
    <property type="term" value="P:regulation of DNA-templated transcription"/>
    <property type="evidence" value="ECO:0007669"/>
    <property type="project" value="InterPro"/>
</dbReference>
<protein>
    <submittedName>
        <fullName evidence="1">Uncharacterized protein</fullName>
    </submittedName>
</protein>
<dbReference type="InterPro" id="IPR016032">
    <property type="entry name" value="Sig_transdc_resp-reg_C-effctor"/>
</dbReference>
<proteinExistence type="predicted"/>
<name>A0A6N2ZND5_9ENTR</name>
<dbReference type="EMBL" id="CACRTZ010000004">
    <property type="protein sequence ID" value="VYT80999.1"/>
    <property type="molecule type" value="Genomic_DNA"/>
</dbReference>
<dbReference type="SUPFAM" id="SSF46894">
    <property type="entry name" value="C-terminal effector domain of the bipartite response regulators"/>
    <property type="match status" value="1"/>
</dbReference>
<dbReference type="GO" id="GO:0003677">
    <property type="term" value="F:DNA binding"/>
    <property type="evidence" value="ECO:0007669"/>
    <property type="project" value="InterPro"/>
</dbReference>
<organism evidence="1">
    <name type="scientific">Phytobacter massiliensis</name>
    <dbReference type="NCBI Taxonomy" id="1485952"/>
    <lineage>
        <taxon>Bacteria</taxon>
        <taxon>Pseudomonadati</taxon>
        <taxon>Pseudomonadota</taxon>
        <taxon>Gammaproteobacteria</taxon>
        <taxon>Enterobacterales</taxon>
        <taxon>Enterobacteriaceae</taxon>
        <taxon>Phytobacter</taxon>
    </lineage>
</organism>
<gene>
    <name evidence="1" type="ORF">EMLFYP7_00671</name>
</gene>
<accession>A0A6N2ZND5</accession>
<sequence length="180" mass="20552">MSLGITAAFYPLYNITHLTSLYEAWQFKQRVKVSKIIIDIASLAEPVLDEINTLRQLTCNEGTTGIVLLTEQYDRQVLLFLEKALPVRQTNKSESISLMRKNILTSPQHPSAISATLNKCEWTLIFSLSRGLSLKEIACQSNQPYHCVMYRLKMILQKLQLSGRPALMHLIQRLTNQYPS</sequence>